<keyword evidence="9" id="KW-1185">Reference proteome</keyword>
<name>V6KFY5_STRRC</name>
<feature type="non-terminal residue" evidence="8">
    <location>
        <position position="3016"/>
    </location>
</feature>
<accession>V6KFY5</accession>
<dbReference type="FunFam" id="2.30.38.10:FF:000001">
    <property type="entry name" value="Non-ribosomal peptide synthetase PvdI"/>
    <property type="match status" value="2"/>
</dbReference>
<proteinExistence type="inferred from homology"/>
<dbReference type="STRING" id="1352936.M878_17180"/>
<organism evidence="8 9">
    <name type="scientific">Streptomyces roseochromogenus subsp. oscitans DS 12.976</name>
    <dbReference type="NCBI Taxonomy" id="1352936"/>
    <lineage>
        <taxon>Bacteria</taxon>
        <taxon>Bacillati</taxon>
        <taxon>Actinomycetota</taxon>
        <taxon>Actinomycetes</taxon>
        <taxon>Kitasatosporales</taxon>
        <taxon>Streptomycetaceae</taxon>
        <taxon>Streptomyces</taxon>
    </lineage>
</organism>
<evidence type="ECO:0000313" key="8">
    <source>
        <dbReference type="EMBL" id="EST31002.1"/>
    </source>
</evidence>
<dbReference type="GO" id="GO:0005829">
    <property type="term" value="C:cytosol"/>
    <property type="evidence" value="ECO:0007669"/>
    <property type="project" value="TreeGrafter"/>
</dbReference>
<protein>
    <recommendedName>
        <fullName evidence="7">Carrier domain-containing protein</fullName>
    </recommendedName>
</protein>
<dbReference type="GO" id="GO:0017000">
    <property type="term" value="P:antibiotic biosynthetic process"/>
    <property type="evidence" value="ECO:0007669"/>
    <property type="project" value="UniProtKB-ARBA"/>
</dbReference>
<dbReference type="CDD" id="cd12117">
    <property type="entry name" value="A_NRPS_Srf_like"/>
    <property type="match status" value="1"/>
</dbReference>
<dbReference type="InterPro" id="IPR042099">
    <property type="entry name" value="ANL_N_sf"/>
</dbReference>
<dbReference type="Pfam" id="PF13193">
    <property type="entry name" value="AMP-binding_C"/>
    <property type="match status" value="1"/>
</dbReference>
<evidence type="ECO:0000256" key="4">
    <source>
        <dbReference type="ARBA" id="ARBA00022553"/>
    </source>
</evidence>
<dbReference type="SUPFAM" id="SSF53335">
    <property type="entry name" value="S-adenosyl-L-methionine-dependent methyltransferases"/>
    <property type="match status" value="1"/>
</dbReference>
<dbReference type="Pfam" id="PF00668">
    <property type="entry name" value="Condensation"/>
    <property type="match status" value="3"/>
</dbReference>
<dbReference type="Proteomes" id="UP000017984">
    <property type="component" value="Chromosome"/>
</dbReference>
<dbReference type="RefSeq" id="WP_023547399.1">
    <property type="nucleotide sequence ID" value="NZ_CM002285.1"/>
</dbReference>
<dbReference type="GO" id="GO:0043041">
    <property type="term" value="P:amino acid activation for nonribosomal peptide biosynthetic process"/>
    <property type="evidence" value="ECO:0007669"/>
    <property type="project" value="TreeGrafter"/>
</dbReference>
<dbReference type="GO" id="GO:0003824">
    <property type="term" value="F:catalytic activity"/>
    <property type="evidence" value="ECO:0007669"/>
    <property type="project" value="InterPro"/>
</dbReference>
<evidence type="ECO:0000313" key="9">
    <source>
        <dbReference type="Proteomes" id="UP000017984"/>
    </source>
</evidence>
<dbReference type="PROSITE" id="PS00012">
    <property type="entry name" value="PHOSPHOPANTETHEINE"/>
    <property type="match status" value="2"/>
</dbReference>
<feature type="region of interest" description="Disordered" evidence="6">
    <location>
        <begin position="928"/>
        <end position="947"/>
    </location>
</feature>
<dbReference type="CDD" id="cd19543">
    <property type="entry name" value="DCL_NRPS"/>
    <property type="match status" value="1"/>
</dbReference>
<keyword evidence="4" id="KW-0597">Phosphoprotein</keyword>
<dbReference type="FunFam" id="1.10.1200.10:FF:000016">
    <property type="entry name" value="Non-ribosomal peptide synthase"/>
    <property type="match status" value="2"/>
</dbReference>
<dbReference type="InterPro" id="IPR023213">
    <property type="entry name" value="CAT-like_dom_sf"/>
</dbReference>
<dbReference type="Gene3D" id="2.30.38.10">
    <property type="entry name" value="Luciferase, Domain 3"/>
    <property type="match status" value="1"/>
</dbReference>
<dbReference type="Gene3D" id="3.30.559.10">
    <property type="entry name" value="Chloramphenicol acetyltransferase-like domain"/>
    <property type="match status" value="3"/>
</dbReference>
<dbReference type="CDD" id="cd02440">
    <property type="entry name" value="AdoMet_MTases"/>
    <property type="match status" value="1"/>
</dbReference>
<dbReference type="InterPro" id="IPR009081">
    <property type="entry name" value="PP-bd_ACP"/>
</dbReference>
<dbReference type="InterPro" id="IPR010071">
    <property type="entry name" value="AA_adenyl_dom"/>
</dbReference>
<dbReference type="CDD" id="cd19540">
    <property type="entry name" value="LCL_NRPS-like"/>
    <property type="match status" value="2"/>
</dbReference>
<comment type="cofactor">
    <cofactor evidence="1">
        <name>pantetheine 4'-phosphate</name>
        <dbReference type="ChEBI" id="CHEBI:47942"/>
    </cofactor>
</comment>
<dbReference type="PROSITE" id="PS50075">
    <property type="entry name" value="CARRIER"/>
    <property type="match status" value="2"/>
</dbReference>
<evidence type="ECO:0000256" key="1">
    <source>
        <dbReference type="ARBA" id="ARBA00001957"/>
    </source>
</evidence>
<comment type="caution">
    <text evidence="8">The sequence shown here is derived from an EMBL/GenBank/DDBJ whole genome shotgun (WGS) entry which is preliminary data.</text>
</comment>
<reference evidence="8 9" key="1">
    <citation type="journal article" date="2014" name="Genome Announc.">
        <title>Draft Genome Sequence of Streptomyces roseochromogenes subsp. oscitans DS 12.976, Producer of the Aminocoumarin Antibiotic Clorobiocin.</title>
        <authorList>
            <person name="Ruckert C."/>
            <person name="Kalinowski J."/>
            <person name="Heide L."/>
            <person name="Apel A.K."/>
        </authorList>
    </citation>
    <scope>NUCLEOTIDE SEQUENCE [LARGE SCALE GENOMIC DNA]</scope>
    <source>
        <strain evidence="8 9">DS 12.976</strain>
    </source>
</reference>
<comment type="similarity">
    <text evidence="2">Belongs to the ATP-dependent AMP-binding enzyme family.</text>
</comment>
<evidence type="ECO:0000259" key="7">
    <source>
        <dbReference type="PROSITE" id="PS50075"/>
    </source>
</evidence>
<dbReference type="InterPro" id="IPR025110">
    <property type="entry name" value="AMP-bd_C"/>
</dbReference>
<dbReference type="FunFam" id="3.40.50.980:FF:000001">
    <property type="entry name" value="Non-ribosomal peptide synthetase"/>
    <property type="match status" value="1"/>
</dbReference>
<dbReference type="FunFam" id="3.40.50.12780:FF:000012">
    <property type="entry name" value="Non-ribosomal peptide synthetase"/>
    <property type="match status" value="2"/>
</dbReference>
<dbReference type="OrthoDB" id="2472181at2"/>
<dbReference type="InterPro" id="IPR001242">
    <property type="entry name" value="Condensation_dom"/>
</dbReference>
<keyword evidence="3" id="KW-0596">Phosphopantetheine</keyword>
<dbReference type="InterPro" id="IPR000873">
    <property type="entry name" value="AMP-dep_synth/lig_dom"/>
</dbReference>
<feature type="domain" description="Carrier" evidence="7">
    <location>
        <begin position="946"/>
        <end position="1021"/>
    </location>
</feature>
<dbReference type="Gene3D" id="3.40.50.12780">
    <property type="entry name" value="N-terminal domain of ligase-like"/>
    <property type="match status" value="2"/>
</dbReference>
<dbReference type="SUPFAM" id="SSF52777">
    <property type="entry name" value="CoA-dependent acyltransferases"/>
    <property type="match status" value="6"/>
</dbReference>
<dbReference type="Gene3D" id="3.30.300.30">
    <property type="match status" value="3"/>
</dbReference>
<dbReference type="Gene3D" id="3.40.50.150">
    <property type="entry name" value="Vaccinia Virus protein VP39"/>
    <property type="match status" value="1"/>
</dbReference>
<dbReference type="FunFam" id="3.30.559.10:FF:000012">
    <property type="entry name" value="Non-ribosomal peptide synthetase"/>
    <property type="match status" value="1"/>
</dbReference>
<dbReference type="SUPFAM" id="SSF47336">
    <property type="entry name" value="ACP-like"/>
    <property type="match status" value="2"/>
</dbReference>
<dbReference type="InterPro" id="IPR045851">
    <property type="entry name" value="AMP-bd_C_sf"/>
</dbReference>
<dbReference type="PROSITE" id="PS00455">
    <property type="entry name" value="AMP_BINDING"/>
    <property type="match status" value="2"/>
</dbReference>
<dbReference type="PANTHER" id="PTHR45527">
    <property type="entry name" value="NONRIBOSOMAL PEPTIDE SYNTHETASE"/>
    <property type="match status" value="1"/>
</dbReference>
<dbReference type="EMBL" id="AWQX01000151">
    <property type="protein sequence ID" value="EST31002.1"/>
    <property type="molecule type" value="Genomic_DNA"/>
</dbReference>
<dbReference type="HOGENOM" id="CLU_000022_0_5_11"/>
<dbReference type="GO" id="GO:0008610">
    <property type="term" value="P:lipid biosynthetic process"/>
    <property type="evidence" value="ECO:0007669"/>
    <property type="project" value="UniProtKB-ARBA"/>
</dbReference>
<dbReference type="InterPro" id="IPR006162">
    <property type="entry name" value="Ppantetheine_attach_site"/>
</dbReference>
<dbReference type="InterPro" id="IPR020806">
    <property type="entry name" value="PKS_PP-bd"/>
</dbReference>
<keyword evidence="5" id="KW-0677">Repeat</keyword>
<evidence type="ECO:0000256" key="5">
    <source>
        <dbReference type="ARBA" id="ARBA00022737"/>
    </source>
</evidence>
<evidence type="ECO:0000256" key="6">
    <source>
        <dbReference type="SAM" id="MobiDB-lite"/>
    </source>
</evidence>
<dbReference type="GO" id="GO:0009403">
    <property type="term" value="P:toxin biosynthetic process"/>
    <property type="evidence" value="ECO:0007669"/>
    <property type="project" value="UniProtKB-ARBA"/>
</dbReference>
<dbReference type="PANTHER" id="PTHR45527:SF1">
    <property type="entry name" value="FATTY ACID SYNTHASE"/>
    <property type="match status" value="1"/>
</dbReference>
<dbReference type="Gene3D" id="1.10.1200.10">
    <property type="entry name" value="ACP-like"/>
    <property type="match status" value="2"/>
</dbReference>
<dbReference type="GO" id="GO:0072330">
    <property type="term" value="P:monocarboxylic acid biosynthetic process"/>
    <property type="evidence" value="ECO:0007669"/>
    <property type="project" value="UniProtKB-ARBA"/>
</dbReference>
<sequence length="3016" mass="325317">MTSGLADILPLTPLQEGLLFHALYDDRGADVYNVQLAVEAEGELDADALQAALRALLARHPNLRAGFWHQDVEQPVQVIPRTVDVPWSVVDLTALPEDERASRLERLLAEDHARRFDLARPPLLRATLVHTAPDRHLFLLTHHHALFDGWSLPLVLRELFALYATHGDDRALPAVRPYRTYLAWLARRDRDAALRAWRAALDGVTEPTRIAADGDTPVRPVRRALELPADVTARLRDRAREHGLTLNTVVQCAWGVLLGALTGRDDVVFGATVSGRPADLPGVDEMVGLFINTLPLRVRLRPTATLAELGAEVQARQADLIEHQHIGLAEVQGAIGVPQLFDTALVFENYPVDRGLLPAVDGLRMLGLSSRDASHYAVTLAAIPRESLHLRLDCRPDLFTAEEAEALGARLLRLLRAAADGLDRPVAELDLLSPEERRHLTETVNDTVVARPGADTVVRRFAQTAQATPGAVAVGDGERELTYAELDAWANRLAHRLLGAGVGPETAVAVCVERSVEQVVATLAVLKAGGTYVPLHTGHPVERLQLTLKETCAAVLFADDTTPEFAHHATVLRVDDASGMPDDAPDVPLRPDALAYIMYTSGSTGTPKAIGITHDDVLGLALDRRWRSGPGERVLLHSQYAFDISTYELWMPLLTGARLVVAPPGDLDAHTYRRILTEQRITCFMVTAGLFALLAEEQPDAFAGVREIWTGGDLVSTTALERVRKLCPGTQLRHLYGPTETTLGATAHAVDGTRPVETPLPIGTPLDNMRAYVLDGALRPVPVGAVGELYLAGTGLARGYLGMPRATAERFVADPFGPPGSRMYRTGDLARRRADGALYFLGRADDQIKVRGHRIEPGEVEACLGRHARVGRAAVVVRDGRLVAYVVPDRAGVDVTALREHTARLLPAYMVPSAFVLLDELPLTTNGKVDRRALPEPGRPEGALRAPRTDTEARLCALFSAVLGVGEVGIDADFFDLGGHSLLATRLVSRIRSQLGAELGVRDLFEAPTVAALAARIGDTGTERTPLGPRTRPDRIPLSYAQSRLWFLHRLEGPSPTYNIVRGLRLTGELDVPALRAALADVIARHEVLRTVLPETTGEPYQRILPPYRPELPEVRLAPEDLDAAVEAAVRHAFDLDTEPPLRPTLFTLGPDDHLLLFLLHHVAGDGWSIRPLERDLAAAYAARREGRDPDWAPLPVQYADYTLWQRELLGAESDDDSLISRQLAFWREALDGLPEQIPLPADRPRPERLSFQGAEVPVEIGAGLHRRLAALAAEHGVSLFMVLQAGLAALLTRLGAGTDIPMGSPIAGRTDEALEDLVGFFVNTLVLRTDTSGDPDFATLLDRVRETDLAAYAHQDVPFERLVEVLNPERSLARQPMFQVLLALQNMERSVIGLPGVRAEVVAPGAGVAKFDLSFALRELRDGDREPNGITGVVEYSTDLFEAATVESVVARLVRLLDAVATAPGTPLSGLELVGPAERHQLLDGYNDSRRDLEPMDTVTLFTRAAGQDPDAVALVHEDRVVRYGELAERADRLAHWLRAAGVGAESVVAVRMKRSPELVTAVLGIWKAGAAYLPVDPDYPAERIAYMLDDARPACVLDELPDLTGLPGTDPGVRPHPDSPAYLIYTSGSTGRPKGVVASHRGVHSLLATQRERLGVGPGSRVLQFASPSFDAAFWEICMGLLSGATLVLAPADRLLPGVALASVVAEHGVTHVTLPPSALAVLPEDALPGVTLVVAGEACPPDLTARWSAGHRMINAYGPTETTVCATTSAPLSGAGVPPLGTPVVNARVYVLDAYLRPVPHGVVGELYLAGAGLARGYLNRPALTAERFVADPFGAPGSRMYRTGDLARRRADGTLEFAGRVDHQIKVRGFRVEPGEVEAALTEHPSVAGAVVVADGDRLVAYVVEDHADAAADPAAGTRQVDQWHAAFEAQYGTDGDAALGEDFAGWNSTYDGAPIPLEHMRQWRADAVDRILGLAPERVLEIGVGSGLILAKVAPQCAEYWGTDLSESAVERLRERLAGQPLADRVTLRAQPAHDVTGLPEGYFDTIVLNSVVQYFPDAGYLQDVLRALARLLRPGGAVFLGDVRNVRTLPTLRTAVELLRGGRADAAELRRRIDSGVRAEEELLVDPDYFAALPAALPAFRHADVWLKRGAQRDELTAHRYDVVLSTLSVAPAGPDEAPVRLLWGHDVRDLDGLAAALGRAGTTRVRVTSVPNARLAAENTARDLLAAGDATSAARSLAADGHVAGTAPGPVDAGGAPHPEEFAALAGRLGLSAESTWSGHGTDGDLDVLFTDPARPLRCGELYEPGPAREPLANDPARFADAGALVVRLAGHLRDKLPAHLVPAAIVPLDAFPLTPNGKLDRAALPAPEYLTQGGGRSPRTPREELLCGLFAEVLGLPRVGVDDAFFALGGHSLLAVRLISRIREVFDVDIEVRHLFEAPTVAELARLIESAAGDRPRLAPYPRPDVVPLSFAQQRLWFLARLDGSSAVYNFPLALRLRGRLDTAALSAALTDVVARHETLRTVFAEDGGSPRQRILVAGPAPFETADSSESRLAEDLARAAGHAFDLSTEPPLRATLFRLGREEHVLLLLLHHVAGDGWSLAPLARDLAAAYAARREGRDPDWAPLPVQYADYTLWQRELLGDESDEHSAAARQVAFWRRTLAGVPEELPLPLDRPRPPVPDHRGARIAFSVGAGTHRRLTELARDRQATVFMALHAGLAALLTRLGAGTDVPVGAPVAGRTDVALDDLVGFFVNTLVLRTDTSGDPDFATLLDRVRETDLAAYAHQDVPFERLVEVLNPERSRSRQPLFQVMLALQNTPGAELRMPGLEIAAAEVPVEVARFDLTVHVQESRDDEGEPAGLDGVVEYRTDLFDPATAQAIARRFVRLLEGVAADPRCPIGDLDLLDDSERGALMPVPQPLPGDGTLAARFAAQAARTPDATAVTCGTERLSYRELDARSNRLARLLREHGAGPERHVALLLPRSADLAVAVLAVLKTGAAYVPLDPE</sequence>
<dbReference type="SMART" id="SM00823">
    <property type="entry name" value="PKS_PP"/>
    <property type="match status" value="2"/>
</dbReference>
<gene>
    <name evidence="8" type="ORF">M878_17180</name>
</gene>
<dbReference type="Pfam" id="PF08242">
    <property type="entry name" value="Methyltransf_12"/>
    <property type="match status" value="1"/>
</dbReference>
<dbReference type="Gene3D" id="3.40.50.980">
    <property type="match status" value="2"/>
</dbReference>
<dbReference type="InterPro" id="IPR029063">
    <property type="entry name" value="SAM-dependent_MTases_sf"/>
</dbReference>
<dbReference type="GO" id="GO:0031177">
    <property type="term" value="F:phosphopantetheine binding"/>
    <property type="evidence" value="ECO:0007669"/>
    <property type="project" value="InterPro"/>
</dbReference>
<feature type="domain" description="Carrier" evidence="7">
    <location>
        <begin position="2385"/>
        <end position="2460"/>
    </location>
</feature>
<dbReference type="InterPro" id="IPR036736">
    <property type="entry name" value="ACP-like_sf"/>
</dbReference>
<dbReference type="Pfam" id="PF00501">
    <property type="entry name" value="AMP-binding"/>
    <property type="match status" value="3"/>
</dbReference>
<evidence type="ECO:0000256" key="2">
    <source>
        <dbReference type="ARBA" id="ARBA00006432"/>
    </source>
</evidence>
<evidence type="ECO:0000256" key="3">
    <source>
        <dbReference type="ARBA" id="ARBA00022450"/>
    </source>
</evidence>
<dbReference type="NCBIfam" id="TIGR01733">
    <property type="entry name" value="AA-adenyl-dom"/>
    <property type="match status" value="2"/>
</dbReference>
<dbReference type="InterPro" id="IPR020845">
    <property type="entry name" value="AMP-binding_CS"/>
</dbReference>
<dbReference type="Gene3D" id="3.30.559.30">
    <property type="entry name" value="Nonribosomal peptide synthetase, condensation domain"/>
    <property type="match status" value="3"/>
</dbReference>
<dbReference type="InterPro" id="IPR013217">
    <property type="entry name" value="Methyltransf_12"/>
</dbReference>
<dbReference type="Pfam" id="PF00550">
    <property type="entry name" value="PP-binding"/>
    <property type="match status" value="2"/>
</dbReference>
<dbReference type="SUPFAM" id="SSF56801">
    <property type="entry name" value="Acetyl-CoA synthetase-like"/>
    <property type="match status" value="3"/>
</dbReference>